<dbReference type="GO" id="GO:0052621">
    <property type="term" value="F:diguanylate cyclase activity"/>
    <property type="evidence" value="ECO:0007669"/>
    <property type="project" value="UniProtKB-EC"/>
</dbReference>
<dbReference type="PANTHER" id="PTHR45138">
    <property type="entry name" value="REGULATORY COMPONENTS OF SENSORY TRANSDUCTION SYSTEM"/>
    <property type="match status" value="1"/>
</dbReference>
<keyword evidence="4" id="KW-0808">Transferase</keyword>
<keyword evidence="4" id="KW-0548">Nucleotidyltransferase</keyword>
<dbReference type="PANTHER" id="PTHR45138:SF9">
    <property type="entry name" value="DIGUANYLATE CYCLASE DGCM-RELATED"/>
    <property type="match status" value="1"/>
</dbReference>
<dbReference type="InterPro" id="IPR043128">
    <property type="entry name" value="Rev_trsase/Diguanyl_cyclase"/>
</dbReference>
<protein>
    <submittedName>
        <fullName evidence="4">GGDEF domain-containing protein</fullName>
        <ecNumber evidence="4">2.7.7.65</ecNumber>
    </submittedName>
</protein>
<feature type="transmembrane region" description="Helical" evidence="2">
    <location>
        <begin position="15"/>
        <end position="33"/>
    </location>
</feature>
<dbReference type="SMART" id="SM00267">
    <property type="entry name" value="GGDEF"/>
    <property type="match status" value="1"/>
</dbReference>
<accession>A0ABW6WWS9</accession>
<proteinExistence type="predicted"/>
<comment type="caution">
    <text evidence="4">The sequence shown here is derived from an EMBL/GenBank/DDBJ whole genome shotgun (WGS) entry which is preliminary data.</text>
</comment>
<keyword evidence="5" id="KW-1185">Reference proteome</keyword>
<dbReference type="RefSeq" id="WP_020514495.1">
    <property type="nucleotide sequence ID" value="NZ_JBIAZU010000008.1"/>
</dbReference>
<dbReference type="SUPFAM" id="SSF55073">
    <property type="entry name" value="Nucleotide cyclase"/>
    <property type="match status" value="1"/>
</dbReference>
<dbReference type="EMBL" id="JBIAZU010000008">
    <property type="protein sequence ID" value="MFF5296671.1"/>
    <property type="molecule type" value="Genomic_DNA"/>
</dbReference>
<feature type="transmembrane region" description="Helical" evidence="2">
    <location>
        <begin position="118"/>
        <end position="138"/>
    </location>
</feature>
<dbReference type="EC" id="2.7.7.65" evidence="4"/>
<feature type="domain" description="GGDEF" evidence="3">
    <location>
        <begin position="206"/>
        <end position="337"/>
    </location>
</feature>
<sequence>MPFQLRDEAGASRSVAYLLMGAGPFMLVTGVILPEKRTIGGVLTFVTLTFLLCGAGALCRWRPEKVPSVFWLIAPFFGIGMVTVLNLATRDASTGAQLFYLWPVLYAANFLSRVVNYLTVALVSAGNAAVVFPLLGANRGVSDWASLTVAMLLTTVVVWSLRGRNERLREVLETQAYADPLTGVANRRSFDGELARAVEKSHRTGEPVALMTLDIDYFKKINDSWGHGIGDQALQVVANALREVAAGRDDVVGRLGGDEFVMLMRTDRLGARRAADDLRTVVTETGGSLPCGPPGLSIGIAVLPDHAGTAVELGAASDAALYEAKEGGRGRTAMAHPPSPRHNVDQLPSPSVTGA</sequence>
<reference evidence="4 5" key="1">
    <citation type="submission" date="2024-10" db="EMBL/GenBank/DDBJ databases">
        <title>The Natural Products Discovery Center: Release of the First 8490 Sequenced Strains for Exploring Actinobacteria Biosynthetic Diversity.</title>
        <authorList>
            <person name="Kalkreuter E."/>
            <person name="Kautsar S.A."/>
            <person name="Yang D."/>
            <person name="Bader C.D."/>
            <person name="Teijaro C.N."/>
            <person name="Fluegel L."/>
            <person name="Davis C.M."/>
            <person name="Simpson J.R."/>
            <person name="Lauterbach L."/>
            <person name="Steele A.D."/>
            <person name="Gui C."/>
            <person name="Meng S."/>
            <person name="Li G."/>
            <person name="Viehrig K."/>
            <person name="Ye F."/>
            <person name="Su P."/>
            <person name="Kiefer A.F."/>
            <person name="Nichols A."/>
            <person name="Cepeda A.J."/>
            <person name="Yan W."/>
            <person name="Fan B."/>
            <person name="Jiang Y."/>
            <person name="Adhikari A."/>
            <person name="Zheng C.-J."/>
            <person name="Schuster L."/>
            <person name="Cowan T.M."/>
            <person name="Smanski M.J."/>
            <person name="Chevrette M.G."/>
            <person name="De Carvalho L.P.S."/>
            <person name="Shen B."/>
        </authorList>
    </citation>
    <scope>NUCLEOTIDE SEQUENCE [LARGE SCALE GENOMIC DNA]</scope>
    <source>
        <strain evidence="4 5">NPDC000087</strain>
    </source>
</reference>
<evidence type="ECO:0000256" key="1">
    <source>
        <dbReference type="SAM" id="MobiDB-lite"/>
    </source>
</evidence>
<dbReference type="InterPro" id="IPR000160">
    <property type="entry name" value="GGDEF_dom"/>
</dbReference>
<dbReference type="InterPro" id="IPR050469">
    <property type="entry name" value="Diguanylate_Cyclase"/>
</dbReference>
<feature type="transmembrane region" description="Helical" evidence="2">
    <location>
        <begin position="70"/>
        <end position="88"/>
    </location>
</feature>
<dbReference type="PROSITE" id="PS50887">
    <property type="entry name" value="GGDEF"/>
    <property type="match status" value="1"/>
</dbReference>
<feature type="transmembrane region" description="Helical" evidence="2">
    <location>
        <begin position="39"/>
        <end position="58"/>
    </location>
</feature>
<keyword evidence="2" id="KW-1133">Transmembrane helix</keyword>
<evidence type="ECO:0000313" key="4">
    <source>
        <dbReference type="EMBL" id="MFF5296671.1"/>
    </source>
</evidence>
<dbReference type="Gene3D" id="3.30.70.270">
    <property type="match status" value="1"/>
</dbReference>
<keyword evidence="2" id="KW-0812">Transmembrane</keyword>
<feature type="compositionally biased region" description="Polar residues" evidence="1">
    <location>
        <begin position="346"/>
        <end position="355"/>
    </location>
</feature>
<evidence type="ECO:0000313" key="5">
    <source>
        <dbReference type="Proteomes" id="UP001602245"/>
    </source>
</evidence>
<evidence type="ECO:0000256" key="2">
    <source>
        <dbReference type="SAM" id="Phobius"/>
    </source>
</evidence>
<feature type="transmembrane region" description="Helical" evidence="2">
    <location>
        <begin position="144"/>
        <end position="161"/>
    </location>
</feature>
<organism evidence="4 5">
    <name type="scientific">Paractinoplanes globisporus</name>
    <dbReference type="NCBI Taxonomy" id="113565"/>
    <lineage>
        <taxon>Bacteria</taxon>
        <taxon>Bacillati</taxon>
        <taxon>Actinomycetota</taxon>
        <taxon>Actinomycetes</taxon>
        <taxon>Micromonosporales</taxon>
        <taxon>Micromonosporaceae</taxon>
        <taxon>Paractinoplanes</taxon>
    </lineage>
</organism>
<dbReference type="Pfam" id="PF00990">
    <property type="entry name" value="GGDEF"/>
    <property type="match status" value="1"/>
</dbReference>
<feature type="region of interest" description="Disordered" evidence="1">
    <location>
        <begin position="327"/>
        <end position="355"/>
    </location>
</feature>
<evidence type="ECO:0000259" key="3">
    <source>
        <dbReference type="PROSITE" id="PS50887"/>
    </source>
</evidence>
<dbReference type="Proteomes" id="UP001602245">
    <property type="component" value="Unassembled WGS sequence"/>
</dbReference>
<dbReference type="InterPro" id="IPR029787">
    <property type="entry name" value="Nucleotide_cyclase"/>
</dbReference>
<gene>
    <name evidence="4" type="ORF">ACFY35_45150</name>
</gene>
<keyword evidence="2" id="KW-0472">Membrane</keyword>
<dbReference type="NCBIfam" id="TIGR00254">
    <property type="entry name" value="GGDEF"/>
    <property type="match status" value="1"/>
</dbReference>
<name>A0ABW6WWS9_9ACTN</name>
<dbReference type="CDD" id="cd01949">
    <property type="entry name" value="GGDEF"/>
    <property type="match status" value="1"/>
</dbReference>